<gene>
    <name evidence="2" type="ORF">CJOHNSTONI_LOCUS5834</name>
</gene>
<feature type="region of interest" description="Disordered" evidence="1">
    <location>
        <begin position="31"/>
        <end position="81"/>
    </location>
</feature>
<organism evidence="2 3">
    <name type="scientific">Cercopithifilaria johnstoni</name>
    <dbReference type="NCBI Taxonomy" id="2874296"/>
    <lineage>
        <taxon>Eukaryota</taxon>
        <taxon>Metazoa</taxon>
        <taxon>Ecdysozoa</taxon>
        <taxon>Nematoda</taxon>
        <taxon>Chromadorea</taxon>
        <taxon>Rhabditida</taxon>
        <taxon>Spirurina</taxon>
        <taxon>Spiruromorpha</taxon>
        <taxon>Filarioidea</taxon>
        <taxon>Onchocercidae</taxon>
        <taxon>Cercopithifilaria</taxon>
    </lineage>
</organism>
<proteinExistence type="predicted"/>
<accession>A0A8J2MPK1</accession>
<evidence type="ECO:0000313" key="3">
    <source>
        <dbReference type="Proteomes" id="UP000746747"/>
    </source>
</evidence>
<comment type="caution">
    <text evidence="2">The sequence shown here is derived from an EMBL/GenBank/DDBJ whole genome shotgun (WGS) entry which is preliminary data.</text>
</comment>
<protein>
    <submittedName>
        <fullName evidence="2">Uncharacterized protein</fullName>
    </submittedName>
</protein>
<reference evidence="2" key="1">
    <citation type="submission" date="2021-09" db="EMBL/GenBank/DDBJ databases">
        <authorList>
            <consortium name="Pathogen Informatics"/>
        </authorList>
    </citation>
    <scope>NUCLEOTIDE SEQUENCE</scope>
</reference>
<evidence type="ECO:0000313" key="2">
    <source>
        <dbReference type="EMBL" id="CAG9535852.1"/>
    </source>
</evidence>
<dbReference type="OrthoDB" id="10458117at2759"/>
<keyword evidence="3" id="KW-1185">Reference proteome</keyword>
<name>A0A8J2MPK1_9BILA</name>
<dbReference type="EMBL" id="CAKAEH010001408">
    <property type="protein sequence ID" value="CAG9535852.1"/>
    <property type="molecule type" value="Genomic_DNA"/>
</dbReference>
<sequence length="108" mass="11892">MKGKGRKYQGIVKQIIATYINVIVDGNTWRRKNERGKGKGGEKGLVGGMKPAMIGRHDAGGPTGSGTSQIPPPLHPSTFPNENTHYSVHFLRAQFNRCPPGFNAFRRF</sequence>
<dbReference type="Proteomes" id="UP000746747">
    <property type="component" value="Unassembled WGS sequence"/>
</dbReference>
<dbReference type="AlphaFoldDB" id="A0A8J2MPK1"/>
<evidence type="ECO:0000256" key="1">
    <source>
        <dbReference type="SAM" id="MobiDB-lite"/>
    </source>
</evidence>